<protein>
    <submittedName>
        <fullName evidence="2">Uncharacterized protein</fullName>
    </submittedName>
</protein>
<dbReference type="OrthoDB" id="10356700at2759"/>
<reference evidence="2 3" key="1">
    <citation type="submission" date="2020-09" db="EMBL/GenBank/DDBJ databases">
        <title>De no assembly of potato wild relative species, Solanum commersonii.</title>
        <authorList>
            <person name="Cho K."/>
        </authorList>
    </citation>
    <scope>NUCLEOTIDE SEQUENCE [LARGE SCALE GENOMIC DNA]</scope>
    <source>
        <strain evidence="2">LZ3.2</strain>
        <tissue evidence="2">Leaf</tissue>
    </source>
</reference>
<organism evidence="2 3">
    <name type="scientific">Solanum commersonii</name>
    <name type="common">Commerson's wild potato</name>
    <name type="synonym">Commerson's nightshade</name>
    <dbReference type="NCBI Taxonomy" id="4109"/>
    <lineage>
        <taxon>Eukaryota</taxon>
        <taxon>Viridiplantae</taxon>
        <taxon>Streptophyta</taxon>
        <taxon>Embryophyta</taxon>
        <taxon>Tracheophyta</taxon>
        <taxon>Spermatophyta</taxon>
        <taxon>Magnoliopsida</taxon>
        <taxon>eudicotyledons</taxon>
        <taxon>Gunneridae</taxon>
        <taxon>Pentapetalae</taxon>
        <taxon>asterids</taxon>
        <taxon>lamiids</taxon>
        <taxon>Solanales</taxon>
        <taxon>Solanaceae</taxon>
        <taxon>Solanoideae</taxon>
        <taxon>Solaneae</taxon>
        <taxon>Solanum</taxon>
    </lineage>
</organism>
<gene>
    <name evidence="2" type="ORF">H5410_009226</name>
</gene>
<proteinExistence type="predicted"/>
<keyword evidence="3" id="KW-1185">Reference proteome</keyword>
<evidence type="ECO:0000313" key="3">
    <source>
        <dbReference type="Proteomes" id="UP000824120"/>
    </source>
</evidence>
<accession>A0A9J6AHD6</accession>
<evidence type="ECO:0000313" key="2">
    <source>
        <dbReference type="EMBL" id="KAG5624008.1"/>
    </source>
</evidence>
<dbReference type="AlphaFoldDB" id="A0A9J6AHD6"/>
<dbReference type="Proteomes" id="UP000824120">
    <property type="component" value="Chromosome 2"/>
</dbReference>
<dbReference type="EMBL" id="JACXVP010000002">
    <property type="protein sequence ID" value="KAG5624008.1"/>
    <property type="molecule type" value="Genomic_DNA"/>
</dbReference>
<sequence>MERQSLSINHVHEMLSNKLFYIQLRKSSWGNSNNTHTTLSILSYVEKEQTLPPNTIDRNSKKIRPLGIGEVEMMAITTAAGSSKSNLQTSTASPTPHVGKTSTGL</sequence>
<feature type="region of interest" description="Disordered" evidence="1">
    <location>
        <begin position="79"/>
        <end position="105"/>
    </location>
</feature>
<name>A0A9J6AHD6_SOLCO</name>
<evidence type="ECO:0000256" key="1">
    <source>
        <dbReference type="SAM" id="MobiDB-lite"/>
    </source>
</evidence>
<comment type="caution">
    <text evidence="2">The sequence shown here is derived from an EMBL/GenBank/DDBJ whole genome shotgun (WGS) entry which is preliminary data.</text>
</comment>